<feature type="compositionally biased region" description="Basic residues" evidence="1">
    <location>
        <begin position="875"/>
        <end position="890"/>
    </location>
</feature>
<keyword evidence="3" id="KW-1185">Reference proteome</keyword>
<dbReference type="Proteomes" id="UP000218209">
    <property type="component" value="Unassembled WGS sequence"/>
</dbReference>
<dbReference type="AlphaFoldDB" id="A0A1X6P3S3"/>
<feature type="region of interest" description="Disordered" evidence="1">
    <location>
        <begin position="754"/>
        <end position="893"/>
    </location>
</feature>
<feature type="compositionally biased region" description="Low complexity" evidence="1">
    <location>
        <begin position="754"/>
        <end position="765"/>
    </location>
</feature>
<accession>A0A1X6P3S3</accession>
<protein>
    <submittedName>
        <fullName evidence="2">Uncharacterized protein</fullName>
    </submittedName>
</protein>
<reference evidence="2 3" key="1">
    <citation type="submission" date="2017-03" db="EMBL/GenBank/DDBJ databases">
        <title>WGS assembly of Porphyra umbilicalis.</title>
        <authorList>
            <person name="Brawley S.H."/>
            <person name="Blouin N.A."/>
            <person name="Ficko-Blean E."/>
            <person name="Wheeler G.L."/>
            <person name="Lohr M."/>
            <person name="Goodson H.V."/>
            <person name="Jenkins J.W."/>
            <person name="Blaby-Haas C.E."/>
            <person name="Helliwell K.E."/>
            <person name="Chan C."/>
            <person name="Marriage T."/>
            <person name="Bhattacharya D."/>
            <person name="Klein A.S."/>
            <person name="Badis Y."/>
            <person name="Brodie J."/>
            <person name="Cao Y."/>
            <person name="Collen J."/>
            <person name="Dittami S.M."/>
            <person name="Gachon C.M."/>
            <person name="Green B.R."/>
            <person name="Karpowicz S."/>
            <person name="Kim J.W."/>
            <person name="Kudahl U."/>
            <person name="Lin S."/>
            <person name="Michel G."/>
            <person name="Mittag M."/>
            <person name="Olson B.J."/>
            <person name="Pangilinan J."/>
            <person name="Peng Y."/>
            <person name="Qiu H."/>
            <person name="Shu S."/>
            <person name="Singer J.T."/>
            <person name="Smith A.G."/>
            <person name="Sprecher B.N."/>
            <person name="Wagner V."/>
            <person name="Wang W."/>
            <person name="Wang Z.-Y."/>
            <person name="Yan J."/>
            <person name="Yarish C."/>
            <person name="Zoeuner-Riek S."/>
            <person name="Zhuang Y."/>
            <person name="Zou Y."/>
            <person name="Lindquist E.A."/>
            <person name="Grimwood J."/>
            <person name="Barry K."/>
            <person name="Rokhsar D.S."/>
            <person name="Schmutz J."/>
            <person name="Stiller J.W."/>
            <person name="Grossman A.R."/>
            <person name="Prochnik S.E."/>
        </authorList>
    </citation>
    <scope>NUCLEOTIDE SEQUENCE [LARGE SCALE GENOMIC DNA]</scope>
    <source>
        <strain evidence="2">4086291</strain>
    </source>
</reference>
<sequence>MGRWTKRLVNALQPPVVVLSAPSVRPQAPPAPLPVTAGSVDNGAASGLRGYNASGVPVTLVAGGGYHGTRSGGSGGATRTGPHPVAASDATRSALAAPAVAPKPLADGYRAAPAASYSAPPHAGATAAARPPPNASMVVPPAPYDFPPVEAAAATRLPANAPATAAPAWPVPSASTVVPPAPYAFPTAGDADAMRLPAHTTAAAAPTAPALSAPNAPMVVPPAPYAFPTAGDADATRLPAHTTAAAAHIGSALLPPNASTVVPPASRGVPLVGAADAMQPPATAAVTSAQTARGTPQVPAYYAVAAAPTGAGVAPAGQGPAAPTAALTTRVRPPSNAMATAMQAVLRPGGSISSGGATAAMLGKIASAGGHGALRGIGNHMGRRIAGQAVRRLSDFISTLEPEDPGETCTHEADSSLQLDQEGGDPTGGAAPLLELEQSGVEACGGDIVAAGMEQVDPEAFAVGGVEGIMEECEGVEGVISSAVDFVSALMERARVEGHARTDAGDGIDWLHGRLEWGQWRPAPLRRRFCRRLLPTAATPCRRLTLPAASPTARASSRRPCPAKPSAAAAAATAVDAVAVDAAAAAAAAPPPPPPPPPPLVDRGSDTAAAVGTPAPRRHRRSPRRHVTHAPPPRRGGGRAGRRGGAAPPAAAAAAAAARRPRRRPSTRPPQRRRGAGGWRARPRRHPARAPRARAAAPWRAGARWRGDTPPPPRARGGYGRAGGGGRAPFVWAEPLRPSVGGRPRLGRGVVGAGRAAGRAGAPRRAPAPPPLRGARARHRVQRQRGIGGNGADEELPCGRPHHVSPRCSRTPAAPSRTQQSEGATPCAARRPTDCRHPRGRHGTLPVTAGRAAFPPPPAPLFQHGVPAAAAQPRDRRRGAAQPRRRRPRGRRADAVRWGVGAPAGRTAMQQAGGGRAGGEGGAGPHRQWRRRLLPLGAAGTRGELPCARGTAHGRQHVRQRWGVCAPAVLVRHSSRIELAGNRAIICTAQSS</sequence>
<proteinExistence type="predicted"/>
<name>A0A1X6P3S3_PORUM</name>
<feature type="compositionally biased region" description="Basic residues" evidence="1">
    <location>
        <begin position="659"/>
        <end position="692"/>
    </location>
</feature>
<gene>
    <name evidence="2" type="ORF">BU14_0233s0010</name>
</gene>
<feature type="region of interest" description="Disordered" evidence="1">
    <location>
        <begin position="400"/>
        <end position="431"/>
    </location>
</feature>
<feature type="compositionally biased region" description="Low complexity" evidence="1">
    <location>
        <begin position="693"/>
        <end position="704"/>
    </location>
</feature>
<evidence type="ECO:0000313" key="3">
    <source>
        <dbReference type="Proteomes" id="UP000218209"/>
    </source>
</evidence>
<feature type="compositionally biased region" description="Pro residues" evidence="1">
    <location>
        <begin position="589"/>
        <end position="600"/>
    </location>
</feature>
<evidence type="ECO:0000256" key="1">
    <source>
        <dbReference type="SAM" id="MobiDB-lite"/>
    </source>
</evidence>
<feature type="compositionally biased region" description="Gly residues" evidence="1">
    <location>
        <begin position="912"/>
        <end position="924"/>
    </location>
</feature>
<dbReference type="EMBL" id="KV918900">
    <property type="protein sequence ID" value="OSX75532.1"/>
    <property type="molecule type" value="Genomic_DNA"/>
</dbReference>
<organism evidence="2 3">
    <name type="scientific">Porphyra umbilicalis</name>
    <name type="common">Purple laver</name>
    <name type="synonym">Red alga</name>
    <dbReference type="NCBI Taxonomy" id="2786"/>
    <lineage>
        <taxon>Eukaryota</taxon>
        <taxon>Rhodophyta</taxon>
        <taxon>Bangiophyceae</taxon>
        <taxon>Bangiales</taxon>
        <taxon>Bangiaceae</taxon>
        <taxon>Porphyra</taxon>
    </lineage>
</organism>
<evidence type="ECO:0000313" key="2">
    <source>
        <dbReference type="EMBL" id="OSX75532.1"/>
    </source>
</evidence>
<feature type="region of interest" description="Disordered" evidence="1">
    <location>
        <begin position="586"/>
        <end position="724"/>
    </location>
</feature>
<feature type="region of interest" description="Disordered" evidence="1">
    <location>
        <begin position="906"/>
        <end position="927"/>
    </location>
</feature>
<feature type="compositionally biased region" description="Low complexity" evidence="1">
    <location>
        <begin position="645"/>
        <end position="658"/>
    </location>
</feature>
<feature type="compositionally biased region" description="Basic residues" evidence="1">
    <location>
        <begin position="616"/>
        <end position="628"/>
    </location>
</feature>